<dbReference type="InterPro" id="IPR020904">
    <property type="entry name" value="Sc_DH/Rdtase_CS"/>
</dbReference>
<dbReference type="PANTHER" id="PTHR42760">
    <property type="entry name" value="SHORT-CHAIN DEHYDROGENASES/REDUCTASES FAMILY MEMBER"/>
    <property type="match status" value="1"/>
</dbReference>
<dbReference type="InterPro" id="IPR002347">
    <property type="entry name" value="SDR_fam"/>
</dbReference>
<dbReference type="STRING" id="321146.A0A139HU86"/>
<comment type="caution">
    <text evidence="3">The sequence shown here is derived from an EMBL/GenBank/DDBJ whole genome shotgun (WGS) entry which is preliminary data.</text>
</comment>
<protein>
    <submittedName>
        <fullName evidence="3">Uncharacterized protein</fullName>
    </submittedName>
</protein>
<name>A0A139HU86_9PEZI</name>
<sequence length="262" mass="27797">MPEDMSTHRGKTVLVTGAGGGLGRAIAEKFVNSDANVVVCDINKDLLVDWREKVEAACSDRVLSVEADITSETALDDLFEQAEKRFGHFDYIINSAGVIDRFDPAGTMDRPTWDKVIAVNLTAPMSIIKRGVNSMLKAQVKGSIVNIASVASFKGFANGAAYTASKAGLIGLTKNTAAFYRLKGIRCNAIAAGAMQTNIGNSLADGRFNMEGMGLMKQAFGEWEGGYSDLNKMATLVAFLCSEDAEMINGATVTADGGMTAN</sequence>
<dbReference type="GO" id="GO:0006633">
    <property type="term" value="P:fatty acid biosynthetic process"/>
    <property type="evidence" value="ECO:0007669"/>
    <property type="project" value="TreeGrafter"/>
</dbReference>
<keyword evidence="2" id="KW-0521">NADP</keyword>
<reference evidence="3 4" key="1">
    <citation type="submission" date="2015-07" db="EMBL/GenBank/DDBJ databases">
        <title>Comparative genomics of the Sigatoka disease complex on banana suggests a link between parallel evolutionary changes in Pseudocercospora fijiensis and Pseudocercospora eumusae and increased virulence on the banana host.</title>
        <authorList>
            <person name="Chang T.-C."/>
            <person name="Salvucci A."/>
            <person name="Crous P.W."/>
            <person name="Stergiopoulos I."/>
        </authorList>
    </citation>
    <scope>NUCLEOTIDE SEQUENCE [LARGE SCALE GENOMIC DNA]</scope>
    <source>
        <strain evidence="3 4">CBS 114824</strain>
    </source>
</reference>
<proteinExistence type="inferred from homology"/>
<dbReference type="CDD" id="cd05233">
    <property type="entry name" value="SDR_c"/>
    <property type="match status" value="1"/>
</dbReference>
<organism evidence="3 4">
    <name type="scientific">Pseudocercospora eumusae</name>
    <dbReference type="NCBI Taxonomy" id="321146"/>
    <lineage>
        <taxon>Eukaryota</taxon>
        <taxon>Fungi</taxon>
        <taxon>Dikarya</taxon>
        <taxon>Ascomycota</taxon>
        <taxon>Pezizomycotina</taxon>
        <taxon>Dothideomycetes</taxon>
        <taxon>Dothideomycetidae</taxon>
        <taxon>Mycosphaerellales</taxon>
        <taxon>Mycosphaerellaceae</taxon>
        <taxon>Pseudocercospora</taxon>
    </lineage>
</organism>
<comment type="similarity">
    <text evidence="1">Belongs to the short-chain dehydrogenases/reductases (SDR) family.</text>
</comment>
<dbReference type="PRINTS" id="PR00081">
    <property type="entry name" value="GDHRDH"/>
</dbReference>
<dbReference type="AlphaFoldDB" id="A0A139HU86"/>
<dbReference type="EMBL" id="LFZN01000008">
    <property type="protein sequence ID" value="KXT06035.1"/>
    <property type="molecule type" value="Genomic_DNA"/>
</dbReference>
<evidence type="ECO:0000256" key="2">
    <source>
        <dbReference type="ARBA" id="ARBA00022857"/>
    </source>
</evidence>
<evidence type="ECO:0000313" key="3">
    <source>
        <dbReference type="EMBL" id="KXT06035.1"/>
    </source>
</evidence>
<dbReference type="PANTHER" id="PTHR42760:SF127">
    <property type="entry name" value="3-KETOACYL-ACYL CARRIER PROTEIN REDUCTASE-RELATED"/>
    <property type="match status" value="1"/>
</dbReference>
<dbReference type="GO" id="GO:0016616">
    <property type="term" value="F:oxidoreductase activity, acting on the CH-OH group of donors, NAD or NADP as acceptor"/>
    <property type="evidence" value="ECO:0007669"/>
    <property type="project" value="TreeGrafter"/>
</dbReference>
<gene>
    <name evidence="3" type="ORF">AC578_1335</name>
</gene>
<dbReference type="PROSITE" id="PS00061">
    <property type="entry name" value="ADH_SHORT"/>
    <property type="match status" value="1"/>
</dbReference>
<dbReference type="GO" id="GO:0048038">
    <property type="term" value="F:quinone binding"/>
    <property type="evidence" value="ECO:0007669"/>
    <property type="project" value="TreeGrafter"/>
</dbReference>
<accession>A0A139HU86</accession>
<dbReference type="Pfam" id="PF13561">
    <property type="entry name" value="adh_short_C2"/>
    <property type="match status" value="1"/>
</dbReference>
<evidence type="ECO:0000256" key="1">
    <source>
        <dbReference type="ARBA" id="ARBA00006484"/>
    </source>
</evidence>
<dbReference type="FunFam" id="3.40.50.720:FF:000084">
    <property type="entry name" value="Short-chain dehydrogenase reductase"/>
    <property type="match status" value="1"/>
</dbReference>
<dbReference type="EMBL" id="LFZN01000008">
    <property type="protein sequence ID" value="KXT06036.1"/>
    <property type="molecule type" value="Genomic_DNA"/>
</dbReference>
<keyword evidence="4" id="KW-1185">Reference proteome</keyword>
<dbReference type="Proteomes" id="UP000070133">
    <property type="component" value="Unassembled WGS sequence"/>
</dbReference>
<evidence type="ECO:0000313" key="4">
    <source>
        <dbReference type="Proteomes" id="UP000070133"/>
    </source>
</evidence>
<dbReference type="SUPFAM" id="SSF51735">
    <property type="entry name" value="NAD(P)-binding Rossmann-fold domains"/>
    <property type="match status" value="1"/>
</dbReference>
<dbReference type="InterPro" id="IPR036291">
    <property type="entry name" value="NAD(P)-bd_dom_sf"/>
</dbReference>
<dbReference type="Gene3D" id="3.40.50.720">
    <property type="entry name" value="NAD(P)-binding Rossmann-like Domain"/>
    <property type="match status" value="1"/>
</dbReference>
<dbReference type="PRINTS" id="PR00080">
    <property type="entry name" value="SDRFAMILY"/>
</dbReference>